<dbReference type="AlphaFoldDB" id="A0A8J3WUD5"/>
<feature type="transmembrane region" description="Helical" evidence="1">
    <location>
        <begin position="94"/>
        <end position="110"/>
    </location>
</feature>
<feature type="transmembrane region" description="Helical" evidence="1">
    <location>
        <begin position="116"/>
        <end position="134"/>
    </location>
</feature>
<feature type="transmembrane region" description="Helical" evidence="1">
    <location>
        <begin position="7"/>
        <end position="31"/>
    </location>
</feature>
<feature type="transmembrane region" description="Helical" evidence="1">
    <location>
        <begin position="176"/>
        <end position="194"/>
    </location>
</feature>
<feature type="transmembrane region" description="Helical" evidence="1">
    <location>
        <begin position="146"/>
        <end position="164"/>
    </location>
</feature>
<organism evidence="2 3">
    <name type="scientific">Planobispora takensis</name>
    <dbReference type="NCBI Taxonomy" id="1367882"/>
    <lineage>
        <taxon>Bacteria</taxon>
        <taxon>Bacillati</taxon>
        <taxon>Actinomycetota</taxon>
        <taxon>Actinomycetes</taxon>
        <taxon>Streptosporangiales</taxon>
        <taxon>Streptosporangiaceae</taxon>
        <taxon>Planobispora</taxon>
    </lineage>
</organism>
<evidence type="ECO:0000256" key="1">
    <source>
        <dbReference type="SAM" id="Phobius"/>
    </source>
</evidence>
<reference evidence="2" key="1">
    <citation type="submission" date="2021-01" db="EMBL/GenBank/DDBJ databases">
        <title>Whole genome shotgun sequence of Planobispora takensis NBRC 109077.</title>
        <authorList>
            <person name="Komaki H."/>
            <person name="Tamura T."/>
        </authorList>
    </citation>
    <scope>NUCLEOTIDE SEQUENCE</scope>
    <source>
        <strain evidence="2">NBRC 109077</strain>
    </source>
</reference>
<accession>A0A8J3WUD5</accession>
<dbReference type="EMBL" id="BOOK01000024">
    <property type="protein sequence ID" value="GII01403.1"/>
    <property type="molecule type" value="Genomic_DNA"/>
</dbReference>
<sequence length="273" mass="29341">MLRRYRFGIFALSVATVYVIAVAVAAVAALISGDLGALWRLTLFTEADGGAAATGPNVLILVLAGATWAWALWQSLRGPLAGPAPGLDRDERRLRVALYGAAAAWLLYLLLPEWHWWVAVLNAAAMWAVVLRLQPVLLRGFKYADHVRGAGVLGYGGIAVLTVLDEPLDRPIPDELPLICGLAGLIWTVLVLWLQRHDGRWRRATVRYGVASLLAPLGLILVGLLADLGGVYDSAIAASEALMTVWLARSAHDLADPRHEPVPAPPLPAQPQS</sequence>
<dbReference type="Proteomes" id="UP000634476">
    <property type="component" value="Unassembled WGS sequence"/>
</dbReference>
<keyword evidence="3" id="KW-1185">Reference proteome</keyword>
<keyword evidence="1" id="KW-1133">Transmembrane helix</keyword>
<feature type="transmembrane region" description="Helical" evidence="1">
    <location>
        <begin position="206"/>
        <end position="225"/>
    </location>
</feature>
<protein>
    <submittedName>
        <fullName evidence="2">Uncharacterized protein</fullName>
    </submittedName>
</protein>
<feature type="transmembrane region" description="Helical" evidence="1">
    <location>
        <begin position="51"/>
        <end position="73"/>
    </location>
</feature>
<proteinExistence type="predicted"/>
<gene>
    <name evidence="2" type="ORF">Pta02_34110</name>
</gene>
<comment type="caution">
    <text evidence="2">The sequence shown here is derived from an EMBL/GenBank/DDBJ whole genome shotgun (WGS) entry which is preliminary data.</text>
</comment>
<name>A0A8J3WUD5_9ACTN</name>
<evidence type="ECO:0000313" key="2">
    <source>
        <dbReference type="EMBL" id="GII01403.1"/>
    </source>
</evidence>
<evidence type="ECO:0000313" key="3">
    <source>
        <dbReference type="Proteomes" id="UP000634476"/>
    </source>
</evidence>
<dbReference type="RefSeq" id="WP_203875788.1">
    <property type="nucleotide sequence ID" value="NZ_BOOK01000024.1"/>
</dbReference>
<keyword evidence="1" id="KW-0812">Transmembrane</keyword>
<keyword evidence="1" id="KW-0472">Membrane</keyword>